<feature type="region of interest" description="Disordered" evidence="1">
    <location>
        <begin position="241"/>
        <end position="310"/>
    </location>
</feature>
<keyword evidence="2" id="KW-0812">Transmembrane</keyword>
<name>A0A8J3PBK6_9ACTN</name>
<dbReference type="EMBL" id="BONI01000090">
    <property type="protein sequence ID" value="GIG10488.1"/>
    <property type="molecule type" value="Genomic_DNA"/>
</dbReference>
<evidence type="ECO:0000256" key="2">
    <source>
        <dbReference type="SAM" id="Phobius"/>
    </source>
</evidence>
<gene>
    <name evidence="3" type="ORF">Cco03nite_71880</name>
</gene>
<keyword evidence="4" id="KW-1185">Reference proteome</keyword>
<dbReference type="InterPro" id="IPR011990">
    <property type="entry name" value="TPR-like_helical_dom_sf"/>
</dbReference>
<evidence type="ECO:0008006" key="5">
    <source>
        <dbReference type="Google" id="ProtNLM"/>
    </source>
</evidence>
<sequence length="402" mass="42101">MRAAMPVGEHVVARAREHVAAGTLAAAHDLLSAALGTVPADPAQATPVVAEAVVLQTGVLLGLGEPYAARGWAAYGFAAARALYGERDRRTLHALGLLAAVLARVGVHARAVQRYLDLIAAYADLDGPDSDRVLAARGDLATVEHAQGHCVTARLRLATVIDEHRRHHGAAHPVGIRMQLRLAAMWRDCGGFNDAHELLAEAREHAAGLDPADPVHTMITAAGRAVADPRHRCGVGLIPDTPISPVELAGQPRPARPVDPPPAVVPQPDPVPEDSWARRLRDDESDTATWAGGVGGSGVEPDPAGPWAPPQEEQAAVWDHLTPAGYEPPSVLAAPAFSTTVYLPPYLTESAPSAEPARAVGRPKAEPVARRLPQHTLVLVAACVGIVAVALLFMLLVSSVSP</sequence>
<evidence type="ECO:0000313" key="3">
    <source>
        <dbReference type="EMBL" id="GIG10488.1"/>
    </source>
</evidence>
<dbReference type="AlphaFoldDB" id="A0A8J3PBK6"/>
<organism evidence="3 4">
    <name type="scientific">Catellatospora coxensis</name>
    <dbReference type="NCBI Taxonomy" id="310354"/>
    <lineage>
        <taxon>Bacteria</taxon>
        <taxon>Bacillati</taxon>
        <taxon>Actinomycetota</taxon>
        <taxon>Actinomycetes</taxon>
        <taxon>Micromonosporales</taxon>
        <taxon>Micromonosporaceae</taxon>
        <taxon>Catellatospora</taxon>
    </lineage>
</organism>
<proteinExistence type="predicted"/>
<protein>
    <recommendedName>
        <fullName evidence="5">Tetratricopeptide repeat protein</fullName>
    </recommendedName>
</protein>
<accession>A0A8J3PBK6</accession>
<feature type="compositionally biased region" description="Pro residues" evidence="1">
    <location>
        <begin position="254"/>
        <end position="270"/>
    </location>
</feature>
<evidence type="ECO:0000256" key="1">
    <source>
        <dbReference type="SAM" id="MobiDB-lite"/>
    </source>
</evidence>
<keyword evidence="2" id="KW-0472">Membrane</keyword>
<keyword evidence="2" id="KW-1133">Transmembrane helix</keyword>
<comment type="caution">
    <text evidence="3">The sequence shown here is derived from an EMBL/GenBank/DDBJ whole genome shotgun (WGS) entry which is preliminary data.</text>
</comment>
<reference evidence="3 4" key="1">
    <citation type="submission" date="2021-01" db="EMBL/GenBank/DDBJ databases">
        <title>Whole genome shotgun sequence of Catellatospora coxensis NBRC 107359.</title>
        <authorList>
            <person name="Komaki H."/>
            <person name="Tamura T."/>
        </authorList>
    </citation>
    <scope>NUCLEOTIDE SEQUENCE [LARGE SCALE GENOMIC DNA]</scope>
    <source>
        <strain evidence="3 4">NBRC 107359</strain>
    </source>
</reference>
<dbReference type="Proteomes" id="UP000630887">
    <property type="component" value="Unassembled WGS sequence"/>
</dbReference>
<dbReference type="Gene3D" id="1.25.40.10">
    <property type="entry name" value="Tetratricopeptide repeat domain"/>
    <property type="match status" value="1"/>
</dbReference>
<evidence type="ECO:0000313" key="4">
    <source>
        <dbReference type="Proteomes" id="UP000630887"/>
    </source>
</evidence>
<feature type="transmembrane region" description="Helical" evidence="2">
    <location>
        <begin position="377"/>
        <end position="397"/>
    </location>
</feature>